<organism evidence="1">
    <name type="scientific">uncultured Caudovirales phage</name>
    <dbReference type="NCBI Taxonomy" id="2100421"/>
    <lineage>
        <taxon>Viruses</taxon>
        <taxon>Duplodnaviria</taxon>
        <taxon>Heunggongvirae</taxon>
        <taxon>Uroviricota</taxon>
        <taxon>Caudoviricetes</taxon>
        <taxon>Peduoviridae</taxon>
        <taxon>Maltschvirus</taxon>
        <taxon>Maltschvirus maltsch</taxon>
    </lineage>
</organism>
<evidence type="ECO:0000313" key="1">
    <source>
        <dbReference type="EMBL" id="CAB4124891.1"/>
    </source>
</evidence>
<sequence>MMQSHNTYQSLVKTEILATLEKMGLTVIAKFVPFSLSRNKAEKYPSLNWVVTVLHNGKPLLVTDYTAGANHCPSYGAKPVQSWNRPVSDWKPLATAFECESGLRAKYFSWYTNFIGDTKSPILPDTCDVLASLSMDSSVLDYGNFEGWASEFGYDPDSRKGESIYRACLEVALKLYNGLGESGLLLLRETFQDY</sequence>
<dbReference type="EMBL" id="LR798291">
    <property type="protein sequence ID" value="CAB5220937.1"/>
    <property type="molecule type" value="Genomic_DNA"/>
</dbReference>
<evidence type="ECO:0000313" key="2">
    <source>
        <dbReference type="EMBL" id="CAB5220937.1"/>
    </source>
</evidence>
<reference evidence="1" key="1">
    <citation type="submission" date="2020-04" db="EMBL/GenBank/DDBJ databases">
        <authorList>
            <person name="Chiriac C."/>
            <person name="Salcher M."/>
            <person name="Ghai R."/>
            <person name="Kavagutti S V."/>
        </authorList>
    </citation>
    <scope>NUCLEOTIDE SEQUENCE</scope>
</reference>
<gene>
    <name evidence="2" type="ORF">UFOVP246_59</name>
    <name evidence="1" type="ORF">UFOVP59_56</name>
</gene>
<protein>
    <submittedName>
        <fullName evidence="1">Uncharacterized protein</fullName>
    </submittedName>
</protein>
<dbReference type="EMBL" id="LR796181">
    <property type="protein sequence ID" value="CAB4124891.1"/>
    <property type="molecule type" value="Genomic_DNA"/>
</dbReference>
<accession>A0A6J5KSJ4</accession>
<name>A0A6J5KSJ4_9CAUD</name>
<proteinExistence type="predicted"/>